<dbReference type="SUPFAM" id="SSF90229">
    <property type="entry name" value="CCCH zinc finger"/>
    <property type="match status" value="1"/>
</dbReference>
<keyword evidence="1 4" id="KW-0479">Metal-binding</keyword>
<keyword evidence="8" id="KW-1185">Reference proteome</keyword>
<dbReference type="InterPro" id="IPR045234">
    <property type="entry name" value="Unkempt-like"/>
</dbReference>
<dbReference type="PROSITE" id="PS50103">
    <property type="entry name" value="ZF_C3H1"/>
    <property type="match status" value="2"/>
</dbReference>
<evidence type="ECO:0000256" key="3">
    <source>
        <dbReference type="ARBA" id="ARBA00022833"/>
    </source>
</evidence>
<evidence type="ECO:0000256" key="2">
    <source>
        <dbReference type="ARBA" id="ARBA00022771"/>
    </source>
</evidence>
<dbReference type="PANTHER" id="PTHR14493:SF50">
    <property type="entry name" value="RING FINGER PROTEIN UNKEMPT"/>
    <property type="match status" value="1"/>
</dbReference>
<name>A0ABN9TTE4_9DINO</name>
<feature type="compositionally biased region" description="Low complexity" evidence="5">
    <location>
        <begin position="141"/>
        <end position="151"/>
    </location>
</feature>
<accession>A0ABN9TTE4</accession>
<sequence>MAPGTRPSTGAPRRGHGGGPAGPREVPGERRPPALVPNPLHAKTRLCSFFAAGACLRGAGCRFAHGSTELKALPDFTRTQLCPAVRAHGACRAPACAFAHSRAELRPRLDDRAPPAACGLGGRAPSPRRVDGRVARWRAEAPSAGPAGAPRMRGRAGGGLASLGAGALRLGGGKCSRGGSPSSTRASGPSSEGSLRSRQVSAASDGQLPECTGPGVESQGGGSGRVLWRLEVKNTFLTVVHHIPAEAGPSRSLSCPAALRHR</sequence>
<feature type="region of interest" description="Disordered" evidence="5">
    <location>
        <begin position="139"/>
        <end position="160"/>
    </location>
</feature>
<evidence type="ECO:0000313" key="8">
    <source>
        <dbReference type="Proteomes" id="UP001189429"/>
    </source>
</evidence>
<feature type="domain" description="C3H1-type" evidence="6">
    <location>
        <begin position="42"/>
        <end position="68"/>
    </location>
</feature>
<keyword evidence="2 4" id="KW-0863">Zinc-finger</keyword>
<evidence type="ECO:0000259" key="6">
    <source>
        <dbReference type="PROSITE" id="PS50103"/>
    </source>
</evidence>
<feature type="zinc finger region" description="C3H1-type" evidence="4">
    <location>
        <begin position="42"/>
        <end position="68"/>
    </location>
</feature>
<feature type="compositionally biased region" description="Low complexity" evidence="5">
    <location>
        <begin position="177"/>
        <end position="194"/>
    </location>
</feature>
<dbReference type="Gene3D" id="3.30.1370.210">
    <property type="match status" value="1"/>
</dbReference>
<organism evidence="7 8">
    <name type="scientific">Prorocentrum cordatum</name>
    <dbReference type="NCBI Taxonomy" id="2364126"/>
    <lineage>
        <taxon>Eukaryota</taxon>
        <taxon>Sar</taxon>
        <taxon>Alveolata</taxon>
        <taxon>Dinophyceae</taxon>
        <taxon>Prorocentrales</taxon>
        <taxon>Prorocentraceae</taxon>
        <taxon>Prorocentrum</taxon>
    </lineage>
</organism>
<feature type="zinc finger region" description="C3H1-type" evidence="4">
    <location>
        <begin position="76"/>
        <end position="103"/>
    </location>
</feature>
<keyword evidence="3 4" id="KW-0862">Zinc</keyword>
<dbReference type="SMART" id="SM00356">
    <property type="entry name" value="ZnF_C3H1"/>
    <property type="match status" value="2"/>
</dbReference>
<feature type="region of interest" description="Disordered" evidence="5">
    <location>
        <begin position="1"/>
        <end position="38"/>
    </location>
</feature>
<feature type="region of interest" description="Disordered" evidence="5">
    <location>
        <begin position="172"/>
        <end position="222"/>
    </location>
</feature>
<evidence type="ECO:0000313" key="7">
    <source>
        <dbReference type="EMBL" id="CAK0849498.1"/>
    </source>
</evidence>
<dbReference type="Proteomes" id="UP001189429">
    <property type="component" value="Unassembled WGS sequence"/>
</dbReference>
<protein>
    <recommendedName>
        <fullName evidence="6">C3H1-type domain-containing protein</fullName>
    </recommendedName>
</protein>
<gene>
    <name evidence="7" type="ORF">PCOR1329_LOCUS42176</name>
</gene>
<evidence type="ECO:0000256" key="4">
    <source>
        <dbReference type="PROSITE-ProRule" id="PRU00723"/>
    </source>
</evidence>
<evidence type="ECO:0000256" key="1">
    <source>
        <dbReference type="ARBA" id="ARBA00022723"/>
    </source>
</evidence>
<dbReference type="EMBL" id="CAUYUJ010015065">
    <property type="protein sequence ID" value="CAK0849498.1"/>
    <property type="molecule type" value="Genomic_DNA"/>
</dbReference>
<dbReference type="PANTHER" id="PTHR14493">
    <property type="entry name" value="UNKEMPT FAMILY MEMBER"/>
    <property type="match status" value="1"/>
</dbReference>
<dbReference type="InterPro" id="IPR036855">
    <property type="entry name" value="Znf_CCCH_sf"/>
</dbReference>
<reference evidence="7" key="1">
    <citation type="submission" date="2023-10" db="EMBL/GenBank/DDBJ databases">
        <authorList>
            <person name="Chen Y."/>
            <person name="Shah S."/>
            <person name="Dougan E. K."/>
            <person name="Thang M."/>
            <person name="Chan C."/>
        </authorList>
    </citation>
    <scope>NUCLEOTIDE SEQUENCE [LARGE SCALE GENOMIC DNA]</scope>
</reference>
<dbReference type="InterPro" id="IPR000571">
    <property type="entry name" value="Znf_CCCH"/>
</dbReference>
<dbReference type="Pfam" id="PF00642">
    <property type="entry name" value="zf-CCCH"/>
    <property type="match status" value="1"/>
</dbReference>
<proteinExistence type="predicted"/>
<feature type="domain" description="C3H1-type" evidence="6">
    <location>
        <begin position="76"/>
        <end position="103"/>
    </location>
</feature>
<evidence type="ECO:0000256" key="5">
    <source>
        <dbReference type="SAM" id="MobiDB-lite"/>
    </source>
</evidence>
<comment type="caution">
    <text evidence="7">The sequence shown here is derived from an EMBL/GenBank/DDBJ whole genome shotgun (WGS) entry which is preliminary data.</text>
</comment>